<gene>
    <name evidence="2" type="ORF">J421_0257</name>
</gene>
<dbReference type="Proteomes" id="UP000019151">
    <property type="component" value="Chromosome"/>
</dbReference>
<dbReference type="KEGG" id="gba:J421_0257"/>
<dbReference type="InterPro" id="IPR036390">
    <property type="entry name" value="WH_DNA-bd_sf"/>
</dbReference>
<dbReference type="OrthoDB" id="122286at2"/>
<dbReference type="RefSeq" id="WP_025409350.1">
    <property type="nucleotide sequence ID" value="NZ_CP007128.1"/>
</dbReference>
<feature type="domain" description="Transcription regulator PadR N-terminal" evidence="1">
    <location>
        <begin position="20"/>
        <end position="95"/>
    </location>
</feature>
<dbReference type="HOGENOM" id="CLU_063440_4_0_0"/>
<sequence length="117" mass="13060">MDSSSILRRHLPLKADVLMILLALRDGERHGYAIMQDASLRSEGAVRLQPGALYRTLKRLVDDGLVVESARRPAPERDDERRRYYRLTPLGGRVVAAEMDRLARLVAGASGARPRLA</sequence>
<evidence type="ECO:0000259" key="1">
    <source>
        <dbReference type="Pfam" id="PF03551"/>
    </source>
</evidence>
<dbReference type="InterPro" id="IPR052509">
    <property type="entry name" value="Metal_resp_DNA-bind_regulator"/>
</dbReference>
<organism evidence="2 3">
    <name type="scientific">Gemmatirosa kalamazoonensis</name>
    <dbReference type="NCBI Taxonomy" id="861299"/>
    <lineage>
        <taxon>Bacteria</taxon>
        <taxon>Pseudomonadati</taxon>
        <taxon>Gemmatimonadota</taxon>
        <taxon>Gemmatimonadia</taxon>
        <taxon>Gemmatimonadales</taxon>
        <taxon>Gemmatimonadaceae</taxon>
        <taxon>Gemmatirosa</taxon>
    </lineage>
</organism>
<dbReference type="PANTHER" id="PTHR33169">
    <property type="entry name" value="PADR-FAMILY TRANSCRIPTIONAL REGULATOR"/>
    <property type="match status" value="1"/>
</dbReference>
<name>W0R9M5_9BACT</name>
<keyword evidence="3" id="KW-1185">Reference proteome</keyword>
<dbReference type="Pfam" id="PF03551">
    <property type="entry name" value="PadR"/>
    <property type="match status" value="1"/>
</dbReference>
<dbReference type="InterPro" id="IPR005149">
    <property type="entry name" value="Tscrpt_reg_PadR_N"/>
</dbReference>
<dbReference type="SUPFAM" id="SSF46785">
    <property type="entry name" value="Winged helix' DNA-binding domain"/>
    <property type="match status" value="1"/>
</dbReference>
<evidence type="ECO:0000313" key="3">
    <source>
        <dbReference type="Proteomes" id="UP000019151"/>
    </source>
</evidence>
<dbReference type="STRING" id="861299.J421_0257"/>
<dbReference type="InParanoid" id="W0R9M5"/>
<protein>
    <submittedName>
        <fullName evidence="2">Transcriptional regulator PadR family protein</fullName>
    </submittedName>
</protein>
<dbReference type="EMBL" id="CP007128">
    <property type="protein sequence ID" value="AHG87794.1"/>
    <property type="molecule type" value="Genomic_DNA"/>
</dbReference>
<dbReference type="Gene3D" id="1.10.10.10">
    <property type="entry name" value="Winged helix-like DNA-binding domain superfamily/Winged helix DNA-binding domain"/>
    <property type="match status" value="1"/>
</dbReference>
<dbReference type="PANTHER" id="PTHR33169:SF13">
    <property type="entry name" value="PADR-FAMILY TRANSCRIPTIONAL REGULATOR"/>
    <property type="match status" value="1"/>
</dbReference>
<reference evidence="2 3" key="1">
    <citation type="journal article" date="2014" name="Genome Announc.">
        <title>Genome Sequence and Methylome of Soil Bacterium Gemmatirosa kalamazoonensis KBS708T, a Member of the Rarely Cultivated Gemmatimonadetes Phylum.</title>
        <authorList>
            <person name="Debruyn J.M."/>
            <person name="Radosevich M."/>
            <person name="Wommack K.E."/>
            <person name="Polson S.W."/>
            <person name="Hauser L.J."/>
            <person name="Fawaz M.N."/>
            <person name="Korlach J."/>
            <person name="Tsai Y.C."/>
        </authorList>
    </citation>
    <scope>NUCLEOTIDE SEQUENCE [LARGE SCALE GENOMIC DNA]</scope>
    <source>
        <strain evidence="2 3">KBS708</strain>
    </source>
</reference>
<proteinExistence type="predicted"/>
<dbReference type="AlphaFoldDB" id="W0R9M5"/>
<accession>W0R9M5</accession>
<evidence type="ECO:0000313" key="2">
    <source>
        <dbReference type="EMBL" id="AHG87794.1"/>
    </source>
</evidence>
<dbReference type="eggNOG" id="COG1695">
    <property type="taxonomic scope" value="Bacteria"/>
</dbReference>
<dbReference type="InterPro" id="IPR036388">
    <property type="entry name" value="WH-like_DNA-bd_sf"/>
</dbReference>